<dbReference type="Gene3D" id="3.30.70.270">
    <property type="match status" value="2"/>
</dbReference>
<dbReference type="Pfam" id="PF03732">
    <property type="entry name" value="Retrotrans_gag"/>
    <property type="match status" value="1"/>
</dbReference>
<feature type="compositionally biased region" description="Basic and acidic residues" evidence="1">
    <location>
        <begin position="114"/>
        <end position="124"/>
    </location>
</feature>
<feature type="domain" description="Retrotransposon gag" evidence="2">
    <location>
        <begin position="10"/>
        <end position="78"/>
    </location>
</feature>
<organism evidence="3 4">
    <name type="scientific">Tanacetum coccineum</name>
    <dbReference type="NCBI Taxonomy" id="301880"/>
    <lineage>
        <taxon>Eukaryota</taxon>
        <taxon>Viridiplantae</taxon>
        <taxon>Streptophyta</taxon>
        <taxon>Embryophyta</taxon>
        <taxon>Tracheophyta</taxon>
        <taxon>Spermatophyta</taxon>
        <taxon>Magnoliopsida</taxon>
        <taxon>eudicotyledons</taxon>
        <taxon>Gunneridae</taxon>
        <taxon>Pentapetalae</taxon>
        <taxon>asterids</taxon>
        <taxon>campanulids</taxon>
        <taxon>Asterales</taxon>
        <taxon>Asteraceae</taxon>
        <taxon>Asteroideae</taxon>
        <taxon>Anthemideae</taxon>
        <taxon>Anthemidinae</taxon>
        <taxon>Tanacetum</taxon>
    </lineage>
</organism>
<evidence type="ECO:0000259" key="2">
    <source>
        <dbReference type="Pfam" id="PF03732"/>
    </source>
</evidence>
<feature type="region of interest" description="Disordered" evidence="1">
    <location>
        <begin position="114"/>
        <end position="164"/>
    </location>
</feature>
<name>A0ABQ5B4V0_9ASTR</name>
<protein>
    <submittedName>
        <fullName evidence="3">Reverse transcriptase domain-containing protein</fullName>
    </submittedName>
</protein>
<dbReference type="Gene3D" id="3.10.10.10">
    <property type="entry name" value="HIV Type 1 Reverse Transcriptase, subunit A, domain 1"/>
    <property type="match status" value="1"/>
</dbReference>
<sequence>MGLEAVNQIPWTEMKQIMTAEFCPAEEVQRMKHELWNLKVKEYNIAAYTQRFNELALMCPRMVEPENVKVDDYIRGLTENIKGEVTSSKPTNLSEAVRMAHKLTEQKLQAKHERAIEGNKRKWENFQSGNISRGNYKDSSRHQQNNQKQGNAQAMTTAPNEDNAPARLPPLCNRCFVRHIGPCMIQCHNCGKVGHKSRAYKEPLPKEEQATRFSHLIDINPDKLDVSYEVELADGKVVSTNTVLRGCTLNLVNHLFKIDLMPIELGTFNVIIGMDWLAEHDVVIVCGEKGVCIAYGNKTLIVNGDKVTEKKTKEKCLEDVPVIRDFPEVFPDDLLGLPPPRQVEFRIDLVPRAAPVARAPYRMAPFKMKELLVQLQELLEKGFVRPSSSSWGALVLFVKKKDGSFWMCIDYHELNKLAIKNRYPLLRIDEFFDQLQGLSVYSKIDLRSGYHQLCIKEVDFQLLHLGLEQEEHGEHLKNILGLLKKEQLYAKFSKCDFWLDSIQFIGHVIDNKGFHVDPAKIDAIKN</sequence>
<comment type="caution">
    <text evidence="3">The sequence shown here is derived from an EMBL/GenBank/DDBJ whole genome shotgun (WGS) entry which is preliminary data.</text>
</comment>
<reference evidence="3" key="2">
    <citation type="submission" date="2022-01" db="EMBL/GenBank/DDBJ databases">
        <authorList>
            <person name="Yamashiro T."/>
            <person name="Shiraishi A."/>
            <person name="Satake H."/>
            <person name="Nakayama K."/>
        </authorList>
    </citation>
    <scope>NUCLEOTIDE SEQUENCE</scope>
</reference>
<dbReference type="CDD" id="cd00303">
    <property type="entry name" value="retropepsin_like"/>
    <property type="match status" value="1"/>
</dbReference>
<dbReference type="CDD" id="cd01647">
    <property type="entry name" value="RT_LTR"/>
    <property type="match status" value="1"/>
</dbReference>
<dbReference type="InterPro" id="IPR021109">
    <property type="entry name" value="Peptidase_aspartic_dom_sf"/>
</dbReference>
<dbReference type="GO" id="GO:0003964">
    <property type="term" value="F:RNA-directed DNA polymerase activity"/>
    <property type="evidence" value="ECO:0007669"/>
    <property type="project" value="UniProtKB-KW"/>
</dbReference>
<dbReference type="SUPFAM" id="SSF56672">
    <property type="entry name" value="DNA/RNA polymerases"/>
    <property type="match status" value="1"/>
</dbReference>
<keyword evidence="3" id="KW-0695">RNA-directed DNA polymerase</keyword>
<feature type="compositionally biased region" description="Low complexity" evidence="1">
    <location>
        <begin position="143"/>
        <end position="154"/>
    </location>
</feature>
<keyword evidence="3" id="KW-0548">Nucleotidyltransferase</keyword>
<dbReference type="PANTHER" id="PTHR15503:SF45">
    <property type="entry name" value="RNA-DIRECTED DNA POLYMERASE HOMOLOG"/>
    <property type="match status" value="1"/>
</dbReference>
<accession>A0ABQ5B4V0</accession>
<keyword evidence="4" id="KW-1185">Reference proteome</keyword>
<dbReference type="PANTHER" id="PTHR15503">
    <property type="entry name" value="LDOC1 RELATED"/>
    <property type="match status" value="1"/>
</dbReference>
<reference evidence="3" key="1">
    <citation type="journal article" date="2022" name="Int. J. Mol. Sci.">
        <title>Draft Genome of Tanacetum Coccineum: Genomic Comparison of Closely Related Tanacetum-Family Plants.</title>
        <authorList>
            <person name="Yamashiro T."/>
            <person name="Shiraishi A."/>
            <person name="Nakayama K."/>
            <person name="Satake H."/>
        </authorList>
    </citation>
    <scope>NUCLEOTIDE SEQUENCE</scope>
</reference>
<dbReference type="Pfam" id="PF08284">
    <property type="entry name" value="RVP_2"/>
    <property type="match status" value="1"/>
</dbReference>
<keyword evidence="3" id="KW-0808">Transferase</keyword>
<dbReference type="InterPro" id="IPR032567">
    <property type="entry name" value="RTL1-rel"/>
</dbReference>
<dbReference type="Proteomes" id="UP001151760">
    <property type="component" value="Unassembled WGS sequence"/>
</dbReference>
<dbReference type="InterPro" id="IPR043502">
    <property type="entry name" value="DNA/RNA_pol_sf"/>
</dbReference>
<evidence type="ECO:0000256" key="1">
    <source>
        <dbReference type="SAM" id="MobiDB-lite"/>
    </source>
</evidence>
<dbReference type="InterPro" id="IPR043128">
    <property type="entry name" value="Rev_trsase/Diguanyl_cyclase"/>
</dbReference>
<gene>
    <name evidence="3" type="ORF">Tco_0856917</name>
</gene>
<dbReference type="Gene3D" id="2.40.70.10">
    <property type="entry name" value="Acid Proteases"/>
    <property type="match status" value="1"/>
</dbReference>
<dbReference type="EMBL" id="BQNB010012944">
    <property type="protein sequence ID" value="GJT09875.1"/>
    <property type="molecule type" value="Genomic_DNA"/>
</dbReference>
<proteinExistence type="predicted"/>
<dbReference type="InterPro" id="IPR005162">
    <property type="entry name" value="Retrotrans_gag_dom"/>
</dbReference>
<evidence type="ECO:0000313" key="3">
    <source>
        <dbReference type="EMBL" id="GJT09875.1"/>
    </source>
</evidence>
<evidence type="ECO:0000313" key="4">
    <source>
        <dbReference type="Proteomes" id="UP001151760"/>
    </source>
</evidence>